<dbReference type="InterPro" id="IPR013324">
    <property type="entry name" value="RNA_pol_sigma_r3/r4-like"/>
</dbReference>
<keyword evidence="4 6" id="KW-0238">DNA-binding</keyword>
<keyword evidence="3 6" id="KW-0731">Sigma factor</keyword>
<evidence type="ECO:0000256" key="4">
    <source>
        <dbReference type="ARBA" id="ARBA00023125"/>
    </source>
</evidence>
<dbReference type="PANTHER" id="PTHR43133">
    <property type="entry name" value="RNA POLYMERASE ECF-TYPE SIGMA FACTO"/>
    <property type="match status" value="1"/>
</dbReference>
<proteinExistence type="inferred from homology"/>
<dbReference type="Proteomes" id="UP000290407">
    <property type="component" value="Unassembled WGS sequence"/>
</dbReference>
<feature type="region of interest" description="Disordered" evidence="7">
    <location>
        <begin position="199"/>
        <end position="227"/>
    </location>
</feature>
<dbReference type="GO" id="GO:0006352">
    <property type="term" value="P:DNA-templated transcription initiation"/>
    <property type="evidence" value="ECO:0007669"/>
    <property type="project" value="InterPro"/>
</dbReference>
<evidence type="ECO:0000256" key="6">
    <source>
        <dbReference type="RuleBase" id="RU000716"/>
    </source>
</evidence>
<keyword evidence="5 6" id="KW-0804">Transcription</keyword>
<dbReference type="Gene3D" id="1.10.1740.10">
    <property type="match status" value="1"/>
</dbReference>
<feature type="compositionally biased region" description="Basic residues" evidence="7">
    <location>
        <begin position="217"/>
        <end position="227"/>
    </location>
</feature>
<comment type="similarity">
    <text evidence="1 6">Belongs to the sigma-70 factor family. ECF subfamily.</text>
</comment>
<dbReference type="Pfam" id="PF08281">
    <property type="entry name" value="Sigma70_r4_2"/>
    <property type="match status" value="1"/>
</dbReference>
<evidence type="ECO:0000256" key="5">
    <source>
        <dbReference type="ARBA" id="ARBA00023163"/>
    </source>
</evidence>
<dbReference type="InterPro" id="IPR007627">
    <property type="entry name" value="RNA_pol_sigma70_r2"/>
</dbReference>
<sequence>MGRRRKEPDIDPASDWPQLIAAHAPFIRHAARRFLTNSDDAQDLAQDVMVRVLLNEKNFDRGTDLKAWLYCIVRNMFITAYQRKKRVSRVDLSDELYSGMDVLGSVESGADELMHMQSVLVAVNGLVPRYREPLLLFIQGWMYEEIAAHIGLPVGTVKNRIHVARKYLHDNREQIATTTTLVLDETPESLLNTLCTSASNTSSFSTGPRAKSGRTGSLRRGRKPKTP</sequence>
<dbReference type="SUPFAM" id="SSF88659">
    <property type="entry name" value="Sigma3 and sigma4 domains of RNA polymerase sigma factors"/>
    <property type="match status" value="1"/>
</dbReference>
<dbReference type="SUPFAM" id="SSF88946">
    <property type="entry name" value="Sigma2 domain of RNA polymerase sigma factors"/>
    <property type="match status" value="1"/>
</dbReference>
<dbReference type="RefSeq" id="WP_129599099.1">
    <property type="nucleotide sequence ID" value="NZ_SBLB01000001.1"/>
</dbReference>
<dbReference type="InterPro" id="IPR036388">
    <property type="entry name" value="WH-like_DNA-bd_sf"/>
</dbReference>
<gene>
    <name evidence="10" type="ORF">EQG79_00935</name>
</gene>
<dbReference type="InterPro" id="IPR000838">
    <property type="entry name" value="RNA_pol_sigma70_ECF_CS"/>
</dbReference>
<dbReference type="InterPro" id="IPR013325">
    <property type="entry name" value="RNA_pol_sigma_r2"/>
</dbReference>
<dbReference type="GO" id="GO:0003677">
    <property type="term" value="F:DNA binding"/>
    <property type="evidence" value="ECO:0007669"/>
    <property type="project" value="UniProtKB-KW"/>
</dbReference>
<dbReference type="GO" id="GO:0016987">
    <property type="term" value="F:sigma factor activity"/>
    <property type="evidence" value="ECO:0007669"/>
    <property type="project" value="UniProtKB-KW"/>
</dbReference>
<dbReference type="EMBL" id="SBLB01000001">
    <property type="protein sequence ID" value="RYC70750.1"/>
    <property type="molecule type" value="Genomic_DNA"/>
</dbReference>
<evidence type="ECO:0000313" key="11">
    <source>
        <dbReference type="Proteomes" id="UP000290407"/>
    </source>
</evidence>
<evidence type="ECO:0000256" key="3">
    <source>
        <dbReference type="ARBA" id="ARBA00023082"/>
    </source>
</evidence>
<feature type="domain" description="RNA polymerase sigma-70 region 2" evidence="8">
    <location>
        <begin position="19"/>
        <end position="86"/>
    </location>
</feature>
<feature type="domain" description="RNA polymerase sigma factor 70 region 4 type 2" evidence="9">
    <location>
        <begin position="118"/>
        <end position="168"/>
    </location>
</feature>
<accession>A0A4Q2USP4</accession>
<dbReference type="InterPro" id="IPR039425">
    <property type="entry name" value="RNA_pol_sigma-70-like"/>
</dbReference>
<evidence type="ECO:0000313" key="10">
    <source>
        <dbReference type="EMBL" id="RYC70750.1"/>
    </source>
</evidence>
<evidence type="ECO:0000259" key="9">
    <source>
        <dbReference type="Pfam" id="PF08281"/>
    </source>
</evidence>
<protein>
    <recommendedName>
        <fullName evidence="6">RNA polymerase sigma factor</fullName>
    </recommendedName>
</protein>
<evidence type="ECO:0000259" key="8">
    <source>
        <dbReference type="Pfam" id="PF04542"/>
    </source>
</evidence>
<dbReference type="InterPro" id="IPR014284">
    <property type="entry name" value="RNA_pol_sigma-70_dom"/>
</dbReference>
<evidence type="ECO:0000256" key="2">
    <source>
        <dbReference type="ARBA" id="ARBA00023015"/>
    </source>
</evidence>
<dbReference type="PANTHER" id="PTHR43133:SF8">
    <property type="entry name" value="RNA POLYMERASE SIGMA FACTOR HI_1459-RELATED"/>
    <property type="match status" value="1"/>
</dbReference>
<organism evidence="10 11">
    <name type="scientific">Spirosoma sordidisoli</name>
    <dbReference type="NCBI Taxonomy" id="2502893"/>
    <lineage>
        <taxon>Bacteria</taxon>
        <taxon>Pseudomonadati</taxon>
        <taxon>Bacteroidota</taxon>
        <taxon>Cytophagia</taxon>
        <taxon>Cytophagales</taxon>
        <taxon>Cytophagaceae</taxon>
        <taxon>Spirosoma</taxon>
    </lineage>
</organism>
<keyword evidence="2 6" id="KW-0805">Transcription regulation</keyword>
<name>A0A4Q2USP4_9BACT</name>
<dbReference type="Gene3D" id="1.10.10.10">
    <property type="entry name" value="Winged helix-like DNA-binding domain superfamily/Winged helix DNA-binding domain"/>
    <property type="match status" value="1"/>
</dbReference>
<dbReference type="AlphaFoldDB" id="A0A4Q2USP4"/>
<evidence type="ECO:0000256" key="1">
    <source>
        <dbReference type="ARBA" id="ARBA00010641"/>
    </source>
</evidence>
<dbReference type="NCBIfam" id="TIGR02937">
    <property type="entry name" value="sigma70-ECF"/>
    <property type="match status" value="1"/>
</dbReference>
<comment type="caution">
    <text evidence="10">The sequence shown here is derived from an EMBL/GenBank/DDBJ whole genome shotgun (WGS) entry which is preliminary data.</text>
</comment>
<dbReference type="CDD" id="cd06171">
    <property type="entry name" value="Sigma70_r4"/>
    <property type="match status" value="1"/>
</dbReference>
<reference evidence="10 11" key="1">
    <citation type="submission" date="2019-01" db="EMBL/GenBank/DDBJ databases">
        <title>Spirosoma flava sp. nov., a propanil-degrading bacterium isolated from herbicide-contaminated soil.</title>
        <authorList>
            <person name="Zhang L."/>
            <person name="Jiang J.-D."/>
        </authorList>
    </citation>
    <scope>NUCLEOTIDE SEQUENCE [LARGE SCALE GENOMIC DNA]</scope>
    <source>
        <strain evidence="10 11">TY50</strain>
    </source>
</reference>
<evidence type="ECO:0000256" key="7">
    <source>
        <dbReference type="SAM" id="MobiDB-lite"/>
    </source>
</evidence>
<keyword evidence="11" id="KW-1185">Reference proteome</keyword>
<dbReference type="InterPro" id="IPR013249">
    <property type="entry name" value="RNA_pol_sigma70_r4_t2"/>
</dbReference>
<dbReference type="PROSITE" id="PS01063">
    <property type="entry name" value="SIGMA70_ECF"/>
    <property type="match status" value="1"/>
</dbReference>
<dbReference type="Pfam" id="PF04542">
    <property type="entry name" value="Sigma70_r2"/>
    <property type="match status" value="1"/>
</dbReference>